<comment type="caution">
    <text evidence="1">The sequence shown here is derived from an EMBL/GenBank/DDBJ whole genome shotgun (WGS) entry which is preliminary data.</text>
</comment>
<organism evidence="1 2">
    <name type="scientific">Vibrio sinensis</name>
    <dbReference type="NCBI Taxonomy" id="2302434"/>
    <lineage>
        <taxon>Bacteria</taxon>
        <taxon>Pseudomonadati</taxon>
        <taxon>Pseudomonadota</taxon>
        <taxon>Gammaproteobacteria</taxon>
        <taxon>Vibrionales</taxon>
        <taxon>Vibrionaceae</taxon>
        <taxon>Vibrio</taxon>
    </lineage>
</organism>
<name>A0A3A6QYW9_9VIBR</name>
<accession>A0A3A6QYW9</accession>
<keyword evidence="2" id="KW-1185">Reference proteome</keyword>
<sequence length="75" mass="8639">MLWDTIERVNQLRKAAQNNPDYIQSAKAHAKALHDMEHNEQAAKKRARKVQLKAKRLSDIYQQVEFGANPTGTEH</sequence>
<dbReference type="Proteomes" id="UP000273252">
    <property type="component" value="Unassembled WGS sequence"/>
</dbReference>
<proteinExistence type="predicted"/>
<reference evidence="1 2" key="1">
    <citation type="submission" date="2018-08" db="EMBL/GenBank/DDBJ databases">
        <title>Vibrio isolated from the Eastern China Marginal Seas.</title>
        <authorList>
            <person name="Li Y."/>
        </authorList>
    </citation>
    <scope>NUCLEOTIDE SEQUENCE [LARGE SCALE GENOMIC DNA]</scope>
    <source>
        <strain evidence="1 2">BEI233</strain>
    </source>
</reference>
<protein>
    <submittedName>
        <fullName evidence="1">Uncharacterized protein</fullName>
    </submittedName>
</protein>
<evidence type="ECO:0000313" key="2">
    <source>
        <dbReference type="Proteomes" id="UP000273252"/>
    </source>
</evidence>
<dbReference type="AlphaFoldDB" id="A0A3A6QYW9"/>
<dbReference type="RefSeq" id="WP_120034013.1">
    <property type="nucleotide sequence ID" value="NZ_QVMU01000021.1"/>
</dbReference>
<gene>
    <name evidence="1" type="ORF">DZ860_17850</name>
</gene>
<dbReference type="EMBL" id="QVMU01000021">
    <property type="protein sequence ID" value="RJX68387.1"/>
    <property type="molecule type" value="Genomic_DNA"/>
</dbReference>
<evidence type="ECO:0000313" key="1">
    <source>
        <dbReference type="EMBL" id="RJX68387.1"/>
    </source>
</evidence>
<dbReference type="OrthoDB" id="5905252at2"/>